<dbReference type="PANTHER" id="PTHR12049:SF5">
    <property type="entry name" value="PROTEIN ARGININE METHYLTRANSFERASE NDUFAF7 HOMOLOG, MITOCHONDRIAL"/>
    <property type="match status" value="1"/>
</dbReference>
<evidence type="ECO:0000256" key="1">
    <source>
        <dbReference type="ARBA" id="ARBA00004173"/>
    </source>
</evidence>
<dbReference type="InterPro" id="IPR003788">
    <property type="entry name" value="NDUFAF7"/>
</dbReference>
<dbReference type="InterPro" id="IPR029063">
    <property type="entry name" value="SAM-dependent_MTases_sf"/>
</dbReference>
<comment type="catalytic activity">
    <reaction evidence="6 7">
        <text>L-arginyl-[protein] + 2 S-adenosyl-L-methionine = N(omega),N(omega)'-dimethyl-L-arginyl-[protein] + 2 S-adenosyl-L-homocysteine + 2 H(+)</text>
        <dbReference type="Rhea" id="RHEA:48108"/>
        <dbReference type="Rhea" id="RHEA-COMP:10532"/>
        <dbReference type="Rhea" id="RHEA-COMP:11992"/>
        <dbReference type="ChEBI" id="CHEBI:15378"/>
        <dbReference type="ChEBI" id="CHEBI:29965"/>
        <dbReference type="ChEBI" id="CHEBI:57856"/>
        <dbReference type="ChEBI" id="CHEBI:59789"/>
        <dbReference type="ChEBI" id="CHEBI:88221"/>
        <dbReference type="EC" id="2.1.1.320"/>
    </reaction>
</comment>
<evidence type="ECO:0000313" key="9">
    <source>
        <dbReference type="Proteomes" id="UP001212841"/>
    </source>
</evidence>
<evidence type="ECO:0000256" key="6">
    <source>
        <dbReference type="ARBA" id="ARBA00048612"/>
    </source>
</evidence>
<comment type="caution">
    <text evidence="8">The sequence shown here is derived from an EMBL/GenBank/DDBJ whole genome shotgun (WGS) entry which is preliminary data.</text>
</comment>
<evidence type="ECO:0000256" key="7">
    <source>
        <dbReference type="RuleBase" id="RU364114"/>
    </source>
</evidence>
<keyword evidence="3 7" id="KW-0489">Methyltransferase</keyword>
<evidence type="ECO:0000313" key="8">
    <source>
        <dbReference type="EMBL" id="KAJ3047899.1"/>
    </source>
</evidence>
<dbReference type="GO" id="GO:0035243">
    <property type="term" value="F:protein-arginine omega-N symmetric methyltransferase activity"/>
    <property type="evidence" value="ECO:0007669"/>
    <property type="project" value="UniProtKB-EC"/>
</dbReference>
<name>A0AAD5X3B8_9FUNG</name>
<comment type="function">
    <text evidence="7">Arginine methyltransferase involved in the assembly or stability of mitochondrial NADH:ubiquinone oxidoreductase complex (complex I).</text>
</comment>
<comment type="similarity">
    <text evidence="2 7">Belongs to the NDUFAF7 family.</text>
</comment>
<comment type="subcellular location">
    <subcellularLocation>
        <location evidence="1 7">Mitochondrion</location>
    </subcellularLocation>
</comment>
<reference evidence="8" key="1">
    <citation type="submission" date="2020-05" db="EMBL/GenBank/DDBJ databases">
        <title>Phylogenomic resolution of chytrid fungi.</title>
        <authorList>
            <person name="Stajich J.E."/>
            <person name="Amses K."/>
            <person name="Simmons R."/>
            <person name="Seto K."/>
            <person name="Myers J."/>
            <person name="Bonds A."/>
            <person name="Quandt C.A."/>
            <person name="Barry K."/>
            <person name="Liu P."/>
            <person name="Grigoriev I."/>
            <person name="Longcore J.E."/>
            <person name="James T.Y."/>
        </authorList>
    </citation>
    <scope>NUCLEOTIDE SEQUENCE</scope>
    <source>
        <strain evidence="8">JEL0318</strain>
    </source>
</reference>
<accession>A0AAD5X3B8</accession>
<dbReference type="EC" id="2.1.1.320" evidence="7"/>
<keyword evidence="9" id="KW-1185">Reference proteome</keyword>
<keyword evidence="4 7" id="KW-0808">Transferase</keyword>
<dbReference type="Pfam" id="PF02636">
    <property type="entry name" value="Methyltransf_28"/>
    <property type="match status" value="1"/>
</dbReference>
<sequence length="357" mass="41807">MLVRDFIDDSLYNPHYGYFSKKAYIFSPEDIHFNEIRDEYAFQNHVSDLYREIDGELDDRNDLSRQVWHTPTELFKPYYGYAIANRIVTEHRQTNTNNPSAPLTIYEIGAGNGTLMLNILDYIKQHASDLYPHTQFNIIEISGKLAERQSERQDFRQASHRHEKVAIINKSIFEWDELVEEPCFFVAMEVIDNFSHDLIRYSHTTTPPTPVQAIVLTDEDGEYTEAYEPITDPLLNRYLHTRSLTPYPPKLLSPRLQTLQKLRTYLPLAPNLSPPEYLPTMCFRLFEKLRDKFPRHRLIISDFSELTETVEGIDAPVVQTRYKGTMVPCSTYLVQPGWFDIFFPTDFEVMKAVYEVV</sequence>
<keyword evidence="5 7" id="KW-0496">Mitochondrion</keyword>
<dbReference type="GO" id="GO:0032259">
    <property type="term" value="P:methylation"/>
    <property type="evidence" value="ECO:0007669"/>
    <property type="project" value="UniProtKB-KW"/>
</dbReference>
<dbReference type="Proteomes" id="UP001212841">
    <property type="component" value="Unassembled WGS sequence"/>
</dbReference>
<dbReference type="Gene3D" id="3.40.50.12710">
    <property type="match status" value="1"/>
</dbReference>
<protein>
    <recommendedName>
        <fullName evidence="7">Protein arginine methyltransferase NDUFAF7</fullName>
        <ecNumber evidence="7">2.1.1.320</ecNumber>
    </recommendedName>
</protein>
<feature type="non-terminal residue" evidence="8">
    <location>
        <position position="1"/>
    </location>
</feature>
<evidence type="ECO:0000256" key="5">
    <source>
        <dbReference type="ARBA" id="ARBA00023128"/>
    </source>
</evidence>
<dbReference type="AlphaFoldDB" id="A0AAD5X3B8"/>
<proteinExistence type="inferred from homology"/>
<dbReference type="PANTHER" id="PTHR12049">
    <property type="entry name" value="PROTEIN ARGININE METHYLTRANSFERASE NDUFAF7, MITOCHONDRIAL"/>
    <property type="match status" value="1"/>
</dbReference>
<dbReference type="GO" id="GO:0005739">
    <property type="term" value="C:mitochondrion"/>
    <property type="evidence" value="ECO:0007669"/>
    <property type="project" value="UniProtKB-SubCell"/>
</dbReference>
<dbReference type="InterPro" id="IPR038375">
    <property type="entry name" value="NDUFAF7_sf"/>
</dbReference>
<evidence type="ECO:0000256" key="3">
    <source>
        <dbReference type="ARBA" id="ARBA00022603"/>
    </source>
</evidence>
<evidence type="ECO:0000256" key="2">
    <source>
        <dbReference type="ARBA" id="ARBA00005891"/>
    </source>
</evidence>
<organism evidence="8 9">
    <name type="scientific">Rhizophlyctis rosea</name>
    <dbReference type="NCBI Taxonomy" id="64517"/>
    <lineage>
        <taxon>Eukaryota</taxon>
        <taxon>Fungi</taxon>
        <taxon>Fungi incertae sedis</taxon>
        <taxon>Chytridiomycota</taxon>
        <taxon>Chytridiomycota incertae sedis</taxon>
        <taxon>Chytridiomycetes</taxon>
        <taxon>Rhizophlyctidales</taxon>
        <taxon>Rhizophlyctidaceae</taxon>
        <taxon>Rhizophlyctis</taxon>
    </lineage>
</organism>
<evidence type="ECO:0000256" key="4">
    <source>
        <dbReference type="ARBA" id="ARBA00022679"/>
    </source>
</evidence>
<dbReference type="SUPFAM" id="SSF53335">
    <property type="entry name" value="S-adenosyl-L-methionine-dependent methyltransferases"/>
    <property type="match status" value="1"/>
</dbReference>
<gene>
    <name evidence="8" type="ORF">HK097_011068</name>
</gene>
<dbReference type="EMBL" id="JADGJD010000880">
    <property type="protein sequence ID" value="KAJ3047899.1"/>
    <property type="molecule type" value="Genomic_DNA"/>
</dbReference>